<dbReference type="InterPro" id="IPR018303">
    <property type="entry name" value="ATPase_P-typ_P_site"/>
</dbReference>
<feature type="transmembrane region" description="Helical" evidence="15">
    <location>
        <begin position="95"/>
        <end position="117"/>
    </location>
</feature>
<protein>
    <submittedName>
        <fullName evidence="18">Cu2+-exporting ATPase/Cu+-exporting ATPase</fullName>
    </submittedName>
</protein>
<dbReference type="Pfam" id="PF00122">
    <property type="entry name" value="E1-E2_ATPase"/>
    <property type="match status" value="1"/>
</dbReference>
<evidence type="ECO:0000256" key="12">
    <source>
        <dbReference type="ARBA" id="ARBA00022989"/>
    </source>
</evidence>
<dbReference type="SUPFAM" id="SSF81665">
    <property type="entry name" value="Calcium ATPase, transmembrane domain M"/>
    <property type="match status" value="1"/>
</dbReference>
<evidence type="ECO:0000259" key="17">
    <source>
        <dbReference type="Pfam" id="PF00122"/>
    </source>
</evidence>
<keyword evidence="13" id="KW-0406">Ion transport</keyword>
<sequence length="697" mass="74658">MSCCGSDLQNPESTNEQFDQKESRRASADVIALIIAGFIAGNSTLATLVVNVSDMSDTTRGIFQTGLLVSSILVALLLSPQLARNLATNFRRQAISVDLLFMLGCFGAMVFSLIGYVRGTGSVYFEVFSILLVIYCLGSWVKRRTQRRVWTSLDAWSPKTHWCRVVNHDGELSGRVVAEVKPGDLVLVSAGTMIPVDGVVQEGEAFVREAAITGEPHVRSVAPGDEVFASAVSIDAPLRIEATKPGDDRLIDRVTSVVDAARKAPSRWQTQADRIATWFTPLVATAALVTFAVWSFAIGPSAALMIALSVLLVACPCAFGFATPVSIWVTLSRLASRSMVVQRADVIERLAAIDTVVFDKTGTLTVLKPELAQLIVHGEQPFSTDTILGMAKSIELHSHHPIATVFLDTSGKVYPTLDSQAIPAVGVRGMVQIGDSKHEVEVGRLSRLHRPCCDKVFLQEIEHARQPGQQAIAIRVDGDLIAAAMVQEATIDTLADGLEQLRELRVEVKVFSGDHGQRVERLGIADAIGGMSPEDKAAQVGMLSASGRRVLFIGDGVNDASAMSHAAASISVADGSAIAQDASDIVWHGHDLRNVASALTIARRSVSRLRRALYFAITYNTIGMLIAASGWLHPVVAVLLMLGSSLTVVLHAADMNWESEAILEPVAIKKSATQTMQALPTPPPAVVQINMPVEAGS</sequence>
<proteinExistence type="inferred from homology"/>
<keyword evidence="12 15" id="KW-1133">Transmembrane helix</keyword>
<dbReference type="SUPFAM" id="SSF81660">
    <property type="entry name" value="Metal cation-transporting ATPase, ATP-binding domain N"/>
    <property type="match status" value="1"/>
</dbReference>
<evidence type="ECO:0000256" key="4">
    <source>
        <dbReference type="ARBA" id="ARBA00022475"/>
    </source>
</evidence>
<feature type="transmembrane region" description="Helical" evidence="15">
    <location>
        <begin position="123"/>
        <end position="141"/>
    </location>
</feature>
<feature type="transmembrane region" description="Helical" evidence="15">
    <location>
        <begin position="303"/>
        <end position="329"/>
    </location>
</feature>
<evidence type="ECO:0000256" key="16">
    <source>
        <dbReference type="SAM" id="MobiDB-lite"/>
    </source>
</evidence>
<evidence type="ECO:0000313" key="19">
    <source>
        <dbReference type="Proteomes" id="UP001158067"/>
    </source>
</evidence>
<gene>
    <name evidence="18" type="ORF">SAMN06265222_10729</name>
</gene>
<dbReference type="EMBL" id="FXUG01000007">
    <property type="protein sequence ID" value="SMP60954.1"/>
    <property type="molecule type" value="Genomic_DNA"/>
</dbReference>
<dbReference type="PRINTS" id="PR00119">
    <property type="entry name" value="CATATPASE"/>
</dbReference>
<keyword evidence="3" id="KW-0813">Transport</keyword>
<keyword evidence="10" id="KW-0460">Magnesium</keyword>
<organism evidence="18 19">
    <name type="scientific">Neorhodopirellula lusitana</name>
    <dbReference type="NCBI Taxonomy" id="445327"/>
    <lineage>
        <taxon>Bacteria</taxon>
        <taxon>Pseudomonadati</taxon>
        <taxon>Planctomycetota</taxon>
        <taxon>Planctomycetia</taxon>
        <taxon>Pirellulales</taxon>
        <taxon>Pirellulaceae</taxon>
        <taxon>Neorhodopirellula</taxon>
    </lineage>
</organism>
<dbReference type="PANTHER" id="PTHR43520">
    <property type="entry name" value="ATP7, ISOFORM B"/>
    <property type="match status" value="1"/>
</dbReference>
<comment type="caution">
    <text evidence="18">The sequence shown here is derived from an EMBL/GenBank/DDBJ whole genome shotgun (WGS) entry which is preliminary data.</text>
</comment>
<dbReference type="Gene3D" id="3.40.50.1000">
    <property type="entry name" value="HAD superfamily/HAD-like"/>
    <property type="match status" value="1"/>
</dbReference>
<feature type="transmembrane region" description="Helical" evidence="15">
    <location>
        <begin position="62"/>
        <end position="83"/>
    </location>
</feature>
<keyword evidence="4 15" id="KW-1003">Cell membrane</keyword>
<feature type="transmembrane region" description="Helical" evidence="15">
    <location>
        <begin position="612"/>
        <end position="629"/>
    </location>
</feature>
<dbReference type="PROSITE" id="PS00154">
    <property type="entry name" value="ATPASE_E1_E2"/>
    <property type="match status" value="1"/>
</dbReference>
<dbReference type="PANTHER" id="PTHR43520:SF5">
    <property type="entry name" value="CATION-TRANSPORTING P-TYPE ATPASE-RELATED"/>
    <property type="match status" value="1"/>
</dbReference>
<keyword evidence="7 15" id="KW-0479">Metal-binding</keyword>
<keyword evidence="19" id="KW-1185">Reference proteome</keyword>
<keyword evidence="6 15" id="KW-0812">Transmembrane</keyword>
<dbReference type="InterPro" id="IPR008250">
    <property type="entry name" value="ATPase_P-typ_transduc_dom_A_sf"/>
</dbReference>
<dbReference type="InterPro" id="IPR023299">
    <property type="entry name" value="ATPase_P-typ_cyto_dom_N"/>
</dbReference>
<dbReference type="InterPro" id="IPR023298">
    <property type="entry name" value="ATPase_P-typ_TM_dom_sf"/>
</dbReference>
<evidence type="ECO:0000256" key="9">
    <source>
        <dbReference type="ARBA" id="ARBA00022840"/>
    </source>
</evidence>
<reference evidence="18 19" key="1">
    <citation type="submission" date="2017-05" db="EMBL/GenBank/DDBJ databases">
        <authorList>
            <person name="Varghese N."/>
            <person name="Submissions S."/>
        </authorList>
    </citation>
    <scope>NUCLEOTIDE SEQUENCE [LARGE SCALE GENOMIC DNA]</scope>
    <source>
        <strain evidence="18 19">DSM 25457</strain>
    </source>
</reference>
<dbReference type="InterPro" id="IPR059000">
    <property type="entry name" value="ATPase_P-type_domA"/>
</dbReference>
<dbReference type="Gene3D" id="2.70.150.10">
    <property type="entry name" value="Calcium-transporting ATPase, cytoplasmic transduction domain A"/>
    <property type="match status" value="1"/>
</dbReference>
<evidence type="ECO:0000256" key="10">
    <source>
        <dbReference type="ARBA" id="ARBA00022842"/>
    </source>
</evidence>
<dbReference type="RefSeq" id="WP_283433113.1">
    <property type="nucleotide sequence ID" value="NZ_FXUG01000007.1"/>
</dbReference>
<keyword evidence="9 15" id="KW-0067">ATP-binding</keyword>
<dbReference type="Gene3D" id="3.40.1110.10">
    <property type="entry name" value="Calcium-transporting ATPase, cytoplasmic domain N"/>
    <property type="match status" value="1"/>
</dbReference>
<evidence type="ECO:0000313" key="18">
    <source>
        <dbReference type="EMBL" id="SMP60954.1"/>
    </source>
</evidence>
<feature type="compositionally biased region" description="Polar residues" evidence="16">
    <location>
        <begin position="7"/>
        <end position="17"/>
    </location>
</feature>
<accession>A0ABY1Q9F0</accession>
<evidence type="ECO:0000256" key="11">
    <source>
        <dbReference type="ARBA" id="ARBA00022967"/>
    </source>
</evidence>
<evidence type="ECO:0000256" key="5">
    <source>
        <dbReference type="ARBA" id="ARBA00022553"/>
    </source>
</evidence>
<dbReference type="InterPro" id="IPR036412">
    <property type="entry name" value="HAD-like_sf"/>
</dbReference>
<keyword evidence="11" id="KW-1278">Translocase</keyword>
<comment type="subcellular location">
    <subcellularLocation>
        <location evidence="1">Cell membrane</location>
        <topology evidence="1">Multi-pass membrane protein</topology>
    </subcellularLocation>
</comment>
<dbReference type="NCBIfam" id="TIGR01494">
    <property type="entry name" value="ATPase_P-type"/>
    <property type="match status" value="1"/>
</dbReference>
<evidence type="ECO:0000256" key="6">
    <source>
        <dbReference type="ARBA" id="ARBA00022692"/>
    </source>
</evidence>
<evidence type="ECO:0000256" key="2">
    <source>
        <dbReference type="ARBA" id="ARBA00006024"/>
    </source>
</evidence>
<dbReference type="NCBIfam" id="TIGR01525">
    <property type="entry name" value="ATPase-IB_hvy"/>
    <property type="match status" value="1"/>
</dbReference>
<comment type="similarity">
    <text evidence="2 15">Belongs to the cation transport ATPase (P-type) (TC 3.A.3) family. Type IB subfamily.</text>
</comment>
<dbReference type="Proteomes" id="UP001158067">
    <property type="component" value="Unassembled WGS sequence"/>
</dbReference>
<dbReference type="InterPro" id="IPR023214">
    <property type="entry name" value="HAD_sf"/>
</dbReference>
<evidence type="ECO:0000256" key="8">
    <source>
        <dbReference type="ARBA" id="ARBA00022741"/>
    </source>
</evidence>
<feature type="domain" description="P-type ATPase A" evidence="17">
    <location>
        <begin position="164"/>
        <end position="258"/>
    </location>
</feature>
<evidence type="ECO:0000256" key="1">
    <source>
        <dbReference type="ARBA" id="ARBA00004651"/>
    </source>
</evidence>
<evidence type="ECO:0000256" key="13">
    <source>
        <dbReference type="ARBA" id="ARBA00023065"/>
    </source>
</evidence>
<evidence type="ECO:0000256" key="7">
    <source>
        <dbReference type="ARBA" id="ARBA00022723"/>
    </source>
</evidence>
<feature type="transmembrane region" description="Helical" evidence="15">
    <location>
        <begin position="30"/>
        <end position="50"/>
    </location>
</feature>
<evidence type="ECO:0000256" key="14">
    <source>
        <dbReference type="ARBA" id="ARBA00023136"/>
    </source>
</evidence>
<evidence type="ECO:0000256" key="3">
    <source>
        <dbReference type="ARBA" id="ARBA00022448"/>
    </source>
</evidence>
<evidence type="ECO:0000256" key="15">
    <source>
        <dbReference type="RuleBase" id="RU362081"/>
    </source>
</evidence>
<keyword evidence="8 15" id="KW-0547">Nucleotide-binding</keyword>
<dbReference type="SUPFAM" id="SSF56784">
    <property type="entry name" value="HAD-like"/>
    <property type="match status" value="1"/>
</dbReference>
<dbReference type="Pfam" id="PF00702">
    <property type="entry name" value="Hydrolase"/>
    <property type="match status" value="1"/>
</dbReference>
<dbReference type="InterPro" id="IPR001757">
    <property type="entry name" value="P_typ_ATPase"/>
</dbReference>
<dbReference type="InterPro" id="IPR027256">
    <property type="entry name" value="P-typ_ATPase_IB"/>
</dbReference>
<name>A0ABY1Q9F0_9BACT</name>
<keyword evidence="5" id="KW-0597">Phosphoprotein</keyword>
<dbReference type="SUPFAM" id="SSF81653">
    <property type="entry name" value="Calcium ATPase, transduction domain A"/>
    <property type="match status" value="1"/>
</dbReference>
<feature type="transmembrane region" description="Helical" evidence="15">
    <location>
        <begin position="275"/>
        <end position="297"/>
    </location>
</feature>
<feature type="region of interest" description="Disordered" evidence="16">
    <location>
        <begin position="1"/>
        <end position="21"/>
    </location>
</feature>
<keyword evidence="14 15" id="KW-0472">Membrane</keyword>